<reference evidence="2" key="1">
    <citation type="submission" date="2023-10" db="EMBL/GenBank/DDBJ databases">
        <authorList>
            <person name="Chen Y."/>
            <person name="Shah S."/>
            <person name="Dougan E. K."/>
            <person name="Thang M."/>
            <person name="Chan C."/>
        </authorList>
    </citation>
    <scope>NUCLEOTIDE SEQUENCE [LARGE SCALE GENOMIC DNA]</scope>
</reference>
<protein>
    <recommendedName>
        <fullName evidence="4">Transmembrane protein 138</fullName>
    </recommendedName>
</protein>
<feature type="transmembrane region" description="Helical" evidence="1">
    <location>
        <begin position="52"/>
        <end position="80"/>
    </location>
</feature>
<feature type="transmembrane region" description="Helical" evidence="1">
    <location>
        <begin position="87"/>
        <end position="107"/>
    </location>
</feature>
<evidence type="ECO:0000256" key="1">
    <source>
        <dbReference type="SAM" id="Phobius"/>
    </source>
</evidence>
<keyword evidence="1" id="KW-0812">Transmembrane</keyword>
<gene>
    <name evidence="2" type="ORF">PCOR1329_LOCUS63337</name>
</gene>
<dbReference type="EMBL" id="CAUYUJ010018038">
    <property type="protein sequence ID" value="CAK0880096.1"/>
    <property type="molecule type" value="Genomic_DNA"/>
</dbReference>
<keyword evidence="1" id="KW-1133">Transmembrane helix</keyword>
<name>A0ABN9W246_9DINO</name>
<keyword evidence="1" id="KW-0472">Membrane</keyword>
<organism evidence="2 3">
    <name type="scientific">Prorocentrum cordatum</name>
    <dbReference type="NCBI Taxonomy" id="2364126"/>
    <lineage>
        <taxon>Eukaryota</taxon>
        <taxon>Sar</taxon>
        <taxon>Alveolata</taxon>
        <taxon>Dinophyceae</taxon>
        <taxon>Prorocentrales</taxon>
        <taxon>Prorocentraceae</taxon>
        <taxon>Prorocentrum</taxon>
    </lineage>
</organism>
<feature type="transmembrane region" description="Helical" evidence="1">
    <location>
        <begin position="113"/>
        <end position="134"/>
    </location>
</feature>
<sequence>MLLHLVPRGGWRRPGPRARPPWSRSERLCVSLVLVIATDLPFSMLLTTLRRLVAFVVSLSMDLLSFSVRPLILVLLMYFLKGLRRTFSLSVTFLLPLSLSRSLPMVFLTSSVLPALCFWVVLPLFQLIFLRLWFNLSVPMREFALMPDLVIQFLTDLRGSLQATLRFNVAFLFPFGLRQFTSCLPRLGLPSQAAMALSRLPLASSPLACLVELSTKLLMQLVNRKMYSPDQSTWTLSMVGLFFQRSG</sequence>
<keyword evidence="3" id="KW-1185">Reference proteome</keyword>
<evidence type="ECO:0000313" key="2">
    <source>
        <dbReference type="EMBL" id="CAK0880096.1"/>
    </source>
</evidence>
<proteinExistence type="predicted"/>
<comment type="caution">
    <text evidence="2">The sequence shown here is derived from an EMBL/GenBank/DDBJ whole genome shotgun (WGS) entry which is preliminary data.</text>
</comment>
<evidence type="ECO:0008006" key="4">
    <source>
        <dbReference type="Google" id="ProtNLM"/>
    </source>
</evidence>
<dbReference type="Proteomes" id="UP001189429">
    <property type="component" value="Unassembled WGS sequence"/>
</dbReference>
<evidence type="ECO:0000313" key="3">
    <source>
        <dbReference type="Proteomes" id="UP001189429"/>
    </source>
</evidence>
<accession>A0ABN9W246</accession>